<dbReference type="PROSITE" id="PS50878">
    <property type="entry name" value="RT_POL"/>
    <property type="match status" value="1"/>
</dbReference>
<proteinExistence type="predicted"/>
<dbReference type="AlphaFoldDB" id="A0A3Q3MY16"/>
<dbReference type="GeneTree" id="ENSGT01150000286925"/>
<feature type="domain" description="Reverse transcriptase" evidence="1">
    <location>
        <begin position="1"/>
        <end position="141"/>
    </location>
</feature>
<evidence type="ECO:0000259" key="1">
    <source>
        <dbReference type="PROSITE" id="PS50878"/>
    </source>
</evidence>
<name>A0A3Q3MY16_9LABR</name>
<dbReference type="InParanoid" id="A0A3Q3MY16"/>
<reference evidence="2" key="2">
    <citation type="submission" date="2025-09" db="UniProtKB">
        <authorList>
            <consortium name="Ensembl"/>
        </authorList>
    </citation>
    <scope>IDENTIFICATION</scope>
</reference>
<protein>
    <recommendedName>
        <fullName evidence="1">Reverse transcriptase domain-containing protein</fullName>
    </recommendedName>
</protein>
<dbReference type="Ensembl" id="ENSLBET00000027469.1">
    <property type="protein sequence ID" value="ENSLBEP00000026175.1"/>
    <property type="gene ID" value="ENSLBEG00000019940.1"/>
</dbReference>
<dbReference type="Proteomes" id="UP000261660">
    <property type="component" value="Unplaced"/>
</dbReference>
<evidence type="ECO:0000313" key="3">
    <source>
        <dbReference type="Proteomes" id="UP000261660"/>
    </source>
</evidence>
<evidence type="ECO:0000313" key="2">
    <source>
        <dbReference type="Ensembl" id="ENSLBEP00000026175.1"/>
    </source>
</evidence>
<reference evidence="2" key="1">
    <citation type="submission" date="2025-08" db="UniProtKB">
        <authorList>
            <consortium name="Ensembl"/>
        </authorList>
    </citation>
    <scope>IDENTIFICATION</scope>
</reference>
<sequence>MIKVLYANPLAMVCTGNICSTQFPVSRGSHQGCPLSPLLFALSLEPLAQKIRRHPLVHPNTFCNTEHRISLYADDILLYVGNAGSSIPYLLSTFDSFSLLSGYKINWTTLALMHLNSVTSQTPLPSHIPIVKSFRYLGVDIFPFATKKFQGIYSRIEKDFERWSNLPVLGKASLIISKFIWKAKRPLLKFTTLQRAKIQGGLALPNFKVYFWSFVLRPLSTWSNPSSSVAWRPIEENISLPHRLQDLVYSDMPLKKAKLRLGPIISFLLTTCRTVMRHVHSDLMWHNHSPIFNNFSLLTGNIPFSFPCWRSRGIHVLKDLNNNNGL</sequence>
<dbReference type="STRING" id="56723.ENSLBEP00000026175"/>
<dbReference type="Pfam" id="PF00078">
    <property type="entry name" value="RVT_1"/>
    <property type="match status" value="1"/>
</dbReference>
<keyword evidence="3" id="KW-1185">Reference proteome</keyword>
<accession>A0A3Q3MY16</accession>
<dbReference type="PANTHER" id="PTHR31635:SF196">
    <property type="entry name" value="REVERSE TRANSCRIPTASE DOMAIN-CONTAINING PROTEIN-RELATED"/>
    <property type="match status" value="1"/>
</dbReference>
<dbReference type="PANTHER" id="PTHR31635">
    <property type="entry name" value="REVERSE TRANSCRIPTASE DOMAIN-CONTAINING PROTEIN-RELATED"/>
    <property type="match status" value="1"/>
</dbReference>
<organism evidence="2 3">
    <name type="scientific">Labrus bergylta</name>
    <name type="common">ballan wrasse</name>
    <dbReference type="NCBI Taxonomy" id="56723"/>
    <lineage>
        <taxon>Eukaryota</taxon>
        <taxon>Metazoa</taxon>
        <taxon>Chordata</taxon>
        <taxon>Craniata</taxon>
        <taxon>Vertebrata</taxon>
        <taxon>Euteleostomi</taxon>
        <taxon>Actinopterygii</taxon>
        <taxon>Neopterygii</taxon>
        <taxon>Teleostei</taxon>
        <taxon>Neoteleostei</taxon>
        <taxon>Acanthomorphata</taxon>
        <taxon>Eupercaria</taxon>
        <taxon>Labriformes</taxon>
        <taxon>Labridae</taxon>
        <taxon>Labrus</taxon>
    </lineage>
</organism>
<dbReference type="InterPro" id="IPR000477">
    <property type="entry name" value="RT_dom"/>
</dbReference>